<dbReference type="Gene3D" id="3.40.50.300">
    <property type="entry name" value="P-loop containing nucleotide triphosphate hydrolases"/>
    <property type="match status" value="1"/>
</dbReference>
<sequence>MRKDLIFHIGLPKTGSTAIQAFLARNIGLLGEHGISYPFITEEMASSGGISEGNALHEFVRLAKQEGIATSYEDRAPTFFARMVENAIEQSEHQTILISGEELSALTVLDHFRELSKHHRVRIVAYVRDPYDIVCSSWKQQVKVSGESRSFPEFVHDMGRYTGRVSINRLAEFVRSGLDVTALSYDSCKSRLIESFLGAIGVRAPLERLSGFVGQTHNRSLSFEEASLVVMTYKCGESDCAPHLLASFQKRAAPFVDSVISEIDEQIRSKLRDDIETLNALLEPDQRLRVVPRKGISLSDLAISHENVGLLLKVLSDAVVKRPASDDRPSQEWLELGLPDDFDAERYLLLNPDVARAGLGAEYHYLNHGRWESRVYKRV</sequence>
<keyword evidence="2" id="KW-1185">Reference proteome</keyword>
<evidence type="ECO:0000313" key="1">
    <source>
        <dbReference type="EMBL" id="AWB47601.1"/>
    </source>
</evidence>
<dbReference type="EMBL" id="CP028918">
    <property type="protein sequence ID" value="AWB47601.1"/>
    <property type="molecule type" value="Genomic_DNA"/>
</dbReference>
<evidence type="ECO:0000313" key="2">
    <source>
        <dbReference type="Proteomes" id="UP000244496"/>
    </source>
</evidence>
<proteinExistence type="predicted"/>
<dbReference type="SUPFAM" id="SSF52540">
    <property type="entry name" value="P-loop containing nucleoside triphosphate hydrolases"/>
    <property type="match status" value="1"/>
</dbReference>
<gene>
    <name evidence="1" type="ORF">HYN69_02960</name>
</gene>
<name>A0A2S0UIJ8_9RHOB</name>
<protein>
    <submittedName>
        <fullName evidence="1">Uncharacterized protein</fullName>
    </submittedName>
</protein>
<dbReference type="Proteomes" id="UP000244496">
    <property type="component" value="Chromosome"/>
</dbReference>
<accession>A0A2S0UIJ8</accession>
<dbReference type="AlphaFoldDB" id="A0A2S0UIJ8"/>
<reference evidence="1 2" key="1">
    <citation type="submission" date="2018-04" db="EMBL/GenBank/DDBJ databases">
        <title>Genome sequencing of Gemmobacter.</title>
        <authorList>
            <person name="Yi H."/>
            <person name="Baek M.-G."/>
        </authorList>
    </citation>
    <scope>NUCLEOTIDE SEQUENCE [LARGE SCALE GENOMIC DNA]</scope>
    <source>
        <strain evidence="1 2">HYN0069</strain>
    </source>
</reference>
<dbReference type="OrthoDB" id="7540582at2"/>
<dbReference type="RefSeq" id="WP_108434428.1">
    <property type="nucleotide sequence ID" value="NZ_CP028918.1"/>
</dbReference>
<dbReference type="KEGG" id="geh:HYN69_02960"/>
<dbReference type="InterPro" id="IPR027417">
    <property type="entry name" value="P-loop_NTPase"/>
</dbReference>
<organism evidence="1 2">
    <name type="scientific">Paragemmobacter aquarius</name>
    <dbReference type="NCBI Taxonomy" id="2169400"/>
    <lineage>
        <taxon>Bacteria</taxon>
        <taxon>Pseudomonadati</taxon>
        <taxon>Pseudomonadota</taxon>
        <taxon>Alphaproteobacteria</taxon>
        <taxon>Rhodobacterales</taxon>
        <taxon>Paracoccaceae</taxon>
        <taxon>Paragemmobacter</taxon>
    </lineage>
</organism>